<organism evidence="1 2">
    <name type="scientific">Spiroplasma phoeniceum P40</name>
    <dbReference type="NCBI Taxonomy" id="1276259"/>
    <lineage>
        <taxon>Bacteria</taxon>
        <taxon>Bacillati</taxon>
        <taxon>Mycoplasmatota</taxon>
        <taxon>Mollicutes</taxon>
        <taxon>Entomoplasmatales</taxon>
        <taxon>Spiroplasmataceae</taxon>
        <taxon>Spiroplasma</taxon>
    </lineage>
</organism>
<proteinExistence type="predicted"/>
<dbReference type="KEGG" id="sphh:SDAV_00998"/>
<evidence type="ECO:0000313" key="1">
    <source>
        <dbReference type="EMBL" id="AXF95978.1"/>
    </source>
</evidence>
<protein>
    <submittedName>
        <fullName evidence="1">Uncharacterized protein</fullName>
    </submittedName>
</protein>
<dbReference type="AlphaFoldDB" id="A0A345DP40"/>
<evidence type="ECO:0000313" key="2">
    <source>
        <dbReference type="Proteomes" id="UP000253689"/>
    </source>
</evidence>
<dbReference type="Proteomes" id="UP000253689">
    <property type="component" value="Chromosome"/>
</dbReference>
<sequence length="61" mass="7537">MSNLRQRKIFKLFHLNSYSFSSLYEVIGEGFVYWFLIPNELKTRAWEFWHEFLTLYLPKSN</sequence>
<accession>A0A345DP40</accession>
<reference evidence="2" key="1">
    <citation type="submission" date="2018-07" db="EMBL/GenBank/DDBJ databases">
        <title>Complete Genome Sequence of Spiroplasma phoeniceum.</title>
        <authorList>
            <person name="Davis R.E."/>
            <person name="Shao J.Y."/>
            <person name="Zhao Y."/>
            <person name="Silver A."/>
            <person name="Stump z."/>
            <person name="Gasparich G."/>
        </authorList>
    </citation>
    <scope>NUCLEOTIDE SEQUENCE [LARGE SCALE GENOMIC DNA]</scope>
    <source>
        <strain evidence="2">P40</strain>
    </source>
</reference>
<gene>
    <name evidence="1" type="ORF">SDAV_00998</name>
</gene>
<name>A0A345DP40_9MOLU</name>
<keyword evidence="2" id="KW-1185">Reference proteome</keyword>
<dbReference type="EMBL" id="CP031088">
    <property type="protein sequence ID" value="AXF95978.1"/>
    <property type="molecule type" value="Genomic_DNA"/>
</dbReference>